<gene>
    <name evidence="4" type="ORF">QN277_011910</name>
</gene>
<feature type="domain" description="DUF8018" evidence="3">
    <location>
        <begin position="77"/>
        <end position="176"/>
    </location>
</feature>
<dbReference type="InterPro" id="IPR058331">
    <property type="entry name" value="DUF8018"/>
</dbReference>
<reference evidence="4" key="1">
    <citation type="submission" date="2023-10" db="EMBL/GenBank/DDBJ databases">
        <title>Chromosome-level genome of the transformable northern wattle, Acacia crassicarpa.</title>
        <authorList>
            <person name="Massaro I."/>
            <person name="Sinha N.R."/>
            <person name="Poethig S."/>
            <person name="Leichty A.R."/>
        </authorList>
    </citation>
    <scope>NUCLEOTIDE SEQUENCE</scope>
    <source>
        <strain evidence="4">Acra3RX</strain>
        <tissue evidence="4">Leaf</tissue>
    </source>
</reference>
<dbReference type="EMBL" id="JAWXYG010000002">
    <property type="protein sequence ID" value="KAK4280267.1"/>
    <property type="molecule type" value="Genomic_DNA"/>
</dbReference>
<accession>A0AAE1MZU2</accession>
<dbReference type="PANTHER" id="PTHR35289:SF1">
    <property type="entry name" value="ATP SYNTHASE 9 MITOCHONDRIAL-RELATED"/>
    <property type="match status" value="1"/>
</dbReference>
<proteinExistence type="predicted"/>
<keyword evidence="5" id="KW-1185">Reference proteome</keyword>
<feature type="transmembrane region" description="Helical" evidence="2">
    <location>
        <begin position="12"/>
        <end position="32"/>
    </location>
</feature>
<dbReference type="InterPro" id="IPR052694">
    <property type="entry name" value="Mt_uS3-like"/>
</dbReference>
<dbReference type="PANTHER" id="PTHR35289">
    <property type="entry name" value="TRANSMEMBRANE PROTEIN"/>
    <property type="match status" value="1"/>
</dbReference>
<protein>
    <recommendedName>
        <fullName evidence="3">DUF8018 domain-containing protein</fullName>
    </recommendedName>
</protein>
<dbReference type="Pfam" id="PF26057">
    <property type="entry name" value="DUF8018"/>
    <property type="match status" value="1"/>
</dbReference>
<dbReference type="AlphaFoldDB" id="A0AAE1MZU2"/>
<feature type="region of interest" description="Disordered" evidence="1">
    <location>
        <begin position="42"/>
        <end position="63"/>
    </location>
</feature>
<evidence type="ECO:0000259" key="3">
    <source>
        <dbReference type="Pfam" id="PF26057"/>
    </source>
</evidence>
<sequence length="194" mass="21609">MFLLRSVRFLFFRLLGWEVPLILLCLLSFGLMGSINYMNDSAGGQPQPGQQAMPPANPVASGEAEAGPAHFFPYDQEEMIGGDSVLSIQTGLLSKYDFPSAEQIESARMEARQRFRMKVDIIRVMTHFHPEGDWGGRGARALDSARTKTGELPFGALCEMRDSLCTQGSQSPFFEDLRCKVFFRKENSDAESQA</sequence>
<keyword evidence="2" id="KW-0472">Membrane</keyword>
<comment type="caution">
    <text evidence="4">The sequence shown here is derived from an EMBL/GenBank/DDBJ whole genome shotgun (WGS) entry which is preliminary data.</text>
</comment>
<organism evidence="4 5">
    <name type="scientific">Acacia crassicarpa</name>
    <name type="common">northern wattle</name>
    <dbReference type="NCBI Taxonomy" id="499986"/>
    <lineage>
        <taxon>Eukaryota</taxon>
        <taxon>Viridiplantae</taxon>
        <taxon>Streptophyta</taxon>
        <taxon>Embryophyta</taxon>
        <taxon>Tracheophyta</taxon>
        <taxon>Spermatophyta</taxon>
        <taxon>Magnoliopsida</taxon>
        <taxon>eudicotyledons</taxon>
        <taxon>Gunneridae</taxon>
        <taxon>Pentapetalae</taxon>
        <taxon>rosids</taxon>
        <taxon>fabids</taxon>
        <taxon>Fabales</taxon>
        <taxon>Fabaceae</taxon>
        <taxon>Caesalpinioideae</taxon>
        <taxon>mimosoid clade</taxon>
        <taxon>Acacieae</taxon>
        <taxon>Acacia</taxon>
    </lineage>
</organism>
<keyword evidence="2" id="KW-1133">Transmembrane helix</keyword>
<evidence type="ECO:0000256" key="1">
    <source>
        <dbReference type="SAM" id="MobiDB-lite"/>
    </source>
</evidence>
<evidence type="ECO:0000313" key="4">
    <source>
        <dbReference type="EMBL" id="KAK4280267.1"/>
    </source>
</evidence>
<evidence type="ECO:0000256" key="2">
    <source>
        <dbReference type="SAM" id="Phobius"/>
    </source>
</evidence>
<name>A0AAE1MZU2_9FABA</name>
<feature type="compositionally biased region" description="Low complexity" evidence="1">
    <location>
        <begin position="42"/>
        <end position="54"/>
    </location>
</feature>
<evidence type="ECO:0000313" key="5">
    <source>
        <dbReference type="Proteomes" id="UP001293593"/>
    </source>
</evidence>
<dbReference type="Proteomes" id="UP001293593">
    <property type="component" value="Unassembled WGS sequence"/>
</dbReference>
<keyword evidence="2" id="KW-0812">Transmembrane</keyword>